<gene>
    <name evidence="7" type="ORF">GCM10009606_44790</name>
</gene>
<keyword evidence="5 6" id="KW-0472">Membrane</keyword>
<dbReference type="RefSeq" id="WP_343910419.1">
    <property type="nucleotide sequence ID" value="NZ_BAAAJE010000030.1"/>
</dbReference>
<feature type="transmembrane region" description="Helical" evidence="6">
    <location>
        <begin position="246"/>
        <end position="269"/>
    </location>
</feature>
<reference evidence="7 8" key="1">
    <citation type="journal article" date="2019" name="Int. J. Syst. Evol. Microbiol.">
        <title>The Global Catalogue of Microorganisms (GCM) 10K type strain sequencing project: providing services to taxonomists for standard genome sequencing and annotation.</title>
        <authorList>
            <consortium name="The Broad Institute Genomics Platform"/>
            <consortium name="The Broad Institute Genome Sequencing Center for Infectious Disease"/>
            <person name="Wu L."/>
            <person name="Ma J."/>
        </authorList>
    </citation>
    <scope>NUCLEOTIDE SEQUENCE [LARGE SCALE GENOMIC DNA]</scope>
    <source>
        <strain evidence="7 8">JCM 11813</strain>
    </source>
</reference>
<sequence>MPTYRELFSIPEFRVLFVNRCVVMLSVAASGLALGTITYRATGSPVLTALAMFGGPLVSLVASQLLLASSDSVRPRTALMWQMAAPAVANGLQAVPGMPWQGRFALLAIPYVVNAMFSGTQWVVVRDVVPEGSFVLARSALNLAVGGMQVVGYGLGGLALLWLSPRDLFLVAALADAACLVNVRLGLRDRPARGRGAGNVVRCTVRVNRALLGSAVTRPLYVAMWVPNGLVVGAEALYVPYGHGPVAGYLFAAAAAGMMLGDLVVGRFVPHRLRDRLIGPLRITLAAPYLLLLLAPPPAVTVVVAFVASVGYAASLPLQERLFAHTDAAVHGQAMGLYGTGLMVWQAVGALIGGLVATAVSPAHAMGAMAVASVVVTAANTPGLRRSAPQPELSASARPSS</sequence>
<feature type="transmembrane region" description="Helical" evidence="6">
    <location>
        <begin position="21"/>
        <end position="41"/>
    </location>
</feature>
<evidence type="ECO:0000256" key="1">
    <source>
        <dbReference type="ARBA" id="ARBA00004651"/>
    </source>
</evidence>
<evidence type="ECO:0000256" key="6">
    <source>
        <dbReference type="SAM" id="Phobius"/>
    </source>
</evidence>
<feature type="transmembrane region" description="Helical" evidence="6">
    <location>
        <begin position="104"/>
        <end position="129"/>
    </location>
</feature>
<feature type="transmembrane region" description="Helical" evidence="6">
    <location>
        <begin position="141"/>
        <end position="162"/>
    </location>
</feature>
<keyword evidence="4 6" id="KW-1133">Transmembrane helix</keyword>
<dbReference type="PANTHER" id="PTHR23513:SF11">
    <property type="entry name" value="STAPHYLOFERRIN A TRANSPORTER"/>
    <property type="match status" value="1"/>
</dbReference>
<evidence type="ECO:0000313" key="7">
    <source>
        <dbReference type="EMBL" id="GAA1161850.1"/>
    </source>
</evidence>
<keyword evidence="2" id="KW-1003">Cell membrane</keyword>
<comment type="caution">
    <text evidence="7">The sequence shown here is derived from an EMBL/GenBank/DDBJ whole genome shotgun (WGS) entry which is preliminary data.</text>
</comment>
<protein>
    <submittedName>
        <fullName evidence="7">MFS transporter</fullName>
    </submittedName>
</protein>
<dbReference type="Proteomes" id="UP001499979">
    <property type="component" value="Unassembled WGS sequence"/>
</dbReference>
<feature type="transmembrane region" description="Helical" evidence="6">
    <location>
        <begin position="290"/>
        <end position="315"/>
    </location>
</feature>
<organism evidence="7 8">
    <name type="scientific">Nocardioides aquiterrae</name>
    <dbReference type="NCBI Taxonomy" id="203799"/>
    <lineage>
        <taxon>Bacteria</taxon>
        <taxon>Bacillati</taxon>
        <taxon>Actinomycetota</taxon>
        <taxon>Actinomycetes</taxon>
        <taxon>Propionibacteriales</taxon>
        <taxon>Nocardioidaceae</taxon>
        <taxon>Nocardioides</taxon>
    </lineage>
</organism>
<feature type="transmembrane region" description="Helical" evidence="6">
    <location>
        <begin position="47"/>
        <end position="67"/>
    </location>
</feature>
<dbReference type="SUPFAM" id="SSF103473">
    <property type="entry name" value="MFS general substrate transporter"/>
    <property type="match status" value="1"/>
</dbReference>
<evidence type="ECO:0000313" key="8">
    <source>
        <dbReference type="Proteomes" id="UP001499979"/>
    </source>
</evidence>
<name>A0ABN1UQS4_9ACTN</name>
<evidence type="ECO:0000256" key="5">
    <source>
        <dbReference type="ARBA" id="ARBA00023136"/>
    </source>
</evidence>
<proteinExistence type="predicted"/>
<dbReference type="EMBL" id="BAAAJE010000030">
    <property type="protein sequence ID" value="GAA1161850.1"/>
    <property type="molecule type" value="Genomic_DNA"/>
</dbReference>
<accession>A0ABN1UQS4</accession>
<dbReference type="InterPro" id="IPR036259">
    <property type="entry name" value="MFS_trans_sf"/>
</dbReference>
<feature type="transmembrane region" description="Helical" evidence="6">
    <location>
        <begin position="335"/>
        <end position="360"/>
    </location>
</feature>
<evidence type="ECO:0000256" key="2">
    <source>
        <dbReference type="ARBA" id="ARBA00022475"/>
    </source>
</evidence>
<dbReference type="PANTHER" id="PTHR23513">
    <property type="entry name" value="INTEGRAL MEMBRANE EFFLUX PROTEIN-RELATED"/>
    <property type="match status" value="1"/>
</dbReference>
<comment type="subcellular location">
    <subcellularLocation>
        <location evidence="1">Cell membrane</location>
        <topology evidence="1">Multi-pass membrane protein</topology>
    </subcellularLocation>
</comment>
<feature type="transmembrane region" description="Helical" evidence="6">
    <location>
        <begin position="207"/>
        <end position="226"/>
    </location>
</feature>
<keyword evidence="8" id="KW-1185">Reference proteome</keyword>
<dbReference type="Gene3D" id="1.20.1250.20">
    <property type="entry name" value="MFS general substrate transporter like domains"/>
    <property type="match status" value="1"/>
</dbReference>
<keyword evidence="3 6" id="KW-0812">Transmembrane</keyword>
<evidence type="ECO:0000256" key="4">
    <source>
        <dbReference type="ARBA" id="ARBA00022989"/>
    </source>
</evidence>
<evidence type="ECO:0000256" key="3">
    <source>
        <dbReference type="ARBA" id="ARBA00022692"/>
    </source>
</evidence>